<evidence type="ECO:0000256" key="1">
    <source>
        <dbReference type="ARBA" id="ARBA00009142"/>
    </source>
</evidence>
<dbReference type="GO" id="GO:0016567">
    <property type="term" value="P:protein ubiquitination"/>
    <property type="evidence" value="ECO:0007669"/>
    <property type="project" value="TreeGrafter"/>
</dbReference>
<sequence>MTMGDAGATVYYNLKLRNPTLDLPIINYDLALLIQPMLMLGIRIGVAFNVKFADWMEHQLRLFFKGVETVTSCASVVVDGQTVSLGLWDTTEEVVMVVETIDVVTEVVEKVAEGVEENTICLIFDHFSGFREMCGYRFVVLLVGCRTLRIS</sequence>
<gene>
    <name evidence="3" type="ORF">Syun_017464</name>
</gene>
<evidence type="ECO:0000313" key="3">
    <source>
        <dbReference type="EMBL" id="KAK9128667.1"/>
    </source>
</evidence>
<comment type="caution">
    <text evidence="3">The sequence shown here is derived from an EMBL/GenBank/DDBJ whole genome shotgun (WGS) entry which is preliminary data.</text>
</comment>
<feature type="transmembrane region" description="Helical" evidence="2">
    <location>
        <begin position="25"/>
        <end position="46"/>
    </location>
</feature>
<dbReference type="Proteomes" id="UP001420932">
    <property type="component" value="Unassembled WGS sequence"/>
</dbReference>
<protein>
    <submittedName>
        <fullName evidence="3">Uncharacterized protein</fullName>
    </submittedName>
</protein>
<proteinExistence type="inferred from homology"/>
<comment type="similarity">
    <text evidence="1">Belongs to the 4-toluene sulfonate uptake permease (TSUP) (TC 2.A.102) family.</text>
</comment>
<evidence type="ECO:0000256" key="2">
    <source>
        <dbReference type="SAM" id="Phobius"/>
    </source>
</evidence>
<keyword evidence="2" id="KW-0472">Membrane</keyword>
<keyword evidence="4" id="KW-1185">Reference proteome</keyword>
<dbReference type="GO" id="GO:0031464">
    <property type="term" value="C:Cul4A-RING E3 ubiquitin ligase complex"/>
    <property type="evidence" value="ECO:0007669"/>
    <property type="project" value="TreeGrafter"/>
</dbReference>
<keyword evidence="2" id="KW-0812">Transmembrane</keyword>
<dbReference type="EMBL" id="JBBNAF010000007">
    <property type="protein sequence ID" value="KAK9128667.1"/>
    <property type="molecule type" value="Genomic_DNA"/>
</dbReference>
<evidence type="ECO:0000313" key="4">
    <source>
        <dbReference type="Proteomes" id="UP001420932"/>
    </source>
</evidence>
<keyword evidence="2" id="KW-1133">Transmembrane helix</keyword>
<reference evidence="3 4" key="1">
    <citation type="submission" date="2024-01" db="EMBL/GenBank/DDBJ databases">
        <title>Genome assemblies of Stephania.</title>
        <authorList>
            <person name="Yang L."/>
        </authorList>
    </citation>
    <scope>NUCLEOTIDE SEQUENCE [LARGE SCALE GENOMIC DNA]</scope>
    <source>
        <strain evidence="3">YNDBR</strain>
        <tissue evidence="3">Leaf</tissue>
    </source>
</reference>
<name>A0AAP0J6L1_9MAGN</name>
<organism evidence="3 4">
    <name type="scientific">Stephania yunnanensis</name>
    <dbReference type="NCBI Taxonomy" id="152371"/>
    <lineage>
        <taxon>Eukaryota</taxon>
        <taxon>Viridiplantae</taxon>
        <taxon>Streptophyta</taxon>
        <taxon>Embryophyta</taxon>
        <taxon>Tracheophyta</taxon>
        <taxon>Spermatophyta</taxon>
        <taxon>Magnoliopsida</taxon>
        <taxon>Ranunculales</taxon>
        <taxon>Menispermaceae</taxon>
        <taxon>Menispermoideae</taxon>
        <taxon>Cissampelideae</taxon>
        <taxon>Stephania</taxon>
    </lineage>
</organism>
<dbReference type="PANTHER" id="PTHR14255">
    <property type="entry name" value="CEREBLON"/>
    <property type="match status" value="1"/>
</dbReference>
<dbReference type="PANTHER" id="PTHR14255:SF1">
    <property type="entry name" value="SULFITE EXPORTER TAUE_SAFE FAMILY PROTEIN 3"/>
    <property type="match status" value="1"/>
</dbReference>
<dbReference type="AlphaFoldDB" id="A0AAP0J6L1"/>
<accession>A0AAP0J6L1</accession>